<dbReference type="SMART" id="SM00490">
    <property type="entry name" value="HELICc"/>
    <property type="match status" value="1"/>
</dbReference>
<keyword evidence="5" id="KW-0067">ATP-binding</keyword>
<dbReference type="Gene3D" id="3.40.50.300">
    <property type="entry name" value="P-loop containing nucleotide triphosphate hydrolases"/>
    <property type="match status" value="2"/>
</dbReference>
<dbReference type="CDD" id="cd18787">
    <property type="entry name" value="SF2_C_DEAD"/>
    <property type="match status" value="1"/>
</dbReference>
<feature type="domain" description="Helicase C-terminal" evidence="8">
    <location>
        <begin position="67"/>
        <end position="251"/>
    </location>
</feature>
<accession>A0A6P6Y7Q7</accession>
<protein>
    <recommendedName>
        <fullName evidence="1">RNA helicase</fullName>
        <ecNumber evidence="1">3.6.4.13</ecNumber>
    </recommendedName>
</protein>
<evidence type="ECO:0000256" key="1">
    <source>
        <dbReference type="ARBA" id="ARBA00012552"/>
    </source>
</evidence>
<dbReference type="SUPFAM" id="SSF52540">
    <property type="entry name" value="P-loop containing nucleoside triphosphate hydrolases"/>
    <property type="match status" value="2"/>
</dbReference>
<name>A0A6P6Y7Q7_DERPT</name>
<dbReference type="EC" id="3.6.4.13" evidence="1"/>
<feature type="domain" description="Helicase ATP-binding" evidence="7">
    <location>
        <begin position="40"/>
        <end position="171"/>
    </location>
</feature>
<dbReference type="RefSeq" id="XP_027201340.1">
    <property type="nucleotide sequence ID" value="XM_027345539.1"/>
</dbReference>
<dbReference type="Pfam" id="PF00271">
    <property type="entry name" value="Helicase_C"/>
    <property type="match status" value="1"/>
</dbReference>
<dbReference type="InParanoid" id="A0A6P6Y7Q7"/>
<dbReference type="GO" id="GO:0016787">
    <property type="term" value="F:hydrolase activity"/>
    <property type="evidence" value="ECO:0007669"/>
    <property type="project" value="UniProtKB-KW"/>
</dbReference>
<feature type="short sequence motif" description="Q motif" evidence="6">
    <location>
        <begin position="9"/>
        <end position="37"/>
    </location>
</feature>
<evidence type="ECO:0000313" key="11">
    <source>
        <dbReference type="RefSeq" id="XP_027201340.1"/>
    </source>
</evidence>
<evidence type="ECO:0000259" key="9">
    <source>
        <dbReference type="PROSITE" id="PS51195"/>
    </source>
</evidence>
<dbReference type="OrthoDB" id="10265785at2759"/>
<dbReference type="SMART" id="SM00487">
    <property type="entry name" value="DEXDc"/>
    <property type="match status" value="1"/>
</dbReference>
<evidence type="ECO:0000256" key="2">
    <source>
        <dbReference type="ARBA" id="ARBA00022741"/>
    </source>
</evidence>
<dbReference type="Pfam" id="PF00270">
    <property type="entry name" value="DEAD"/>
    <property type="match status" value="1"/>
</dbReference>
<evidence type="ECO:0000256" key="3">
    <source>
        <dbReference type="ARBA" id="ARBA00022801"/>
    </source>
</evidence>
<feature type="domain" description="DEAD-box RNA helicase Q" evidence="9">
    <location>
        <begin position="9"/>
        <end position="37"/>
    </location>
</feature>
<dbReference type="InterPro" id="IPR011545">
    <property type="entry name" value="DEAD/DEAH_box_helicase_dom"/>
</dbReference>
<dbReference type="GO" id="GO:0005524">
    <property type="term" value="F:ATP binding"/>
    <property type="evidence" value="ECO:0007669"/>
    <property type="project" value="UniProtKB-KW"/>
</dbReference>
<dbReference type="PROSITE" id="PS51194">
    <property type="entry name" value="HELICASE_CTER"/>
    <property type="match status" value="1"/>
</dbReference>
<proteinExistence type="predicted"/>
<reference evidence="11" key="1">
    <citation type="submission" date="2025-08" db="UniProtKB">
        <authorList>
            <consortium name="RefSeq"/>
        </authorList>
    </citation>
    <scope>IDENTIFICATION</scope>
    <source>
        <strain evidence="11">Airmid</strain>
    </source>
</reference>
<dbReference type="AlphaFoldDB" id="A0A6P6Y7Q7"/>
<dbReference type="InterPro" id="IPR014001">
    <property type="entry name" value="Helicase_ATP-bd"/>
</dbReference>
<keyword evidence="10" id="KW-1185">Reference proteome</keyword>
<evidence type="ECO:0000256" key="4">
    <source>
        <dbReference type="ARBA" id="ARBA00022806"/>
    </source>
</evidence>
<dbReference type="GO" id="GO:0003676">
    <property type="term" value="F:nucleic acid binding"/>
    <property type="evidence" value="ECO:0007669"/>
    <property type="project" value="InterPro"/>
</dbReference>
<gene>
    <name evidence="11" type="primary">LOC113795343</name>
</gene>
<keyword evidence="4 11" id="KW-0347">Helicase</keyword>
<keyword evidence="3" id="KW-0378">Hydrolase</keyword>
<dbReference type="OMA" id="ATFPERN"/>
<organism evidence="10 11">
    <name type="scientific">Dermatophagoides pteronyssinus</name>
    <name type="common">European house dust mite</name>
    <dbReference type="NCBI Taxonomy" id="6956"/>
    <lineage>
        <taxon>Eukaryota</taxon>
        <taxon>Metazoa</taxon>
        <taxon>Ecdysozoa</taxon>
        <taxon>Arthropoda</taxon>
        <taxon>Chelicerata</taxon>
        <taxon>Arachnida</taxon>
        <taxon>Acari</taxon>
        <taxon>Acariformes</taxon>
        <taxon>Sarcoptiformes</taxon>
        <taxon>Astigmata</taxon>
        <taxon>Psoroptidia</taxon>
        <taxon>Analgoidea</taxon>
        <taxon>Pyroglyphidae</taxon>
        <taxon>Dermatophagoidinae</taxon>
        <taxon>Dermatophagoides</taxon>
    </lineage>
</organism>
<dbReference type="PANTHER" id="PTHR47960">
    <property type="entry name" value="DEAD-BOX ATP-DEPENDENT RNA HELICASE 50"/>
    <property type="match status" value="1"/>
</dbReference>
<dbReference type="InterPro" id="IPR001650">
    <property type="entry name" value="Helicase_C-like"/>
</dbReference>
<evidence type="ECO:0000313" key="10">
    <source>
        <dbReference type="Proteomes" id="UP000515146"/>
    </source>
</evidence>
<keyword evidence="2" id="KW-0547">Nucleotide-binding</keyword>
<dbReference type="InterPro" id="IPR027417">
    <property type="entry name" value="P-loop_NTPase"/>
</dbReference>
<dbReference type="PROSITE" id="PS51195">
    <property type="entry name" value="Q_MOTIF"/>
    <property type="match status" value="1"/>
</dbReference>
<evidence type="ECO:0000256" key="5">
    <source>
        <dbReference type="ARBA" id="ARBA00022840"/>
    </source>
</evidence>
<feature type="non-terminal residue" evidence="11">
    <location>
        <position position="1"/>
    </location>
</feature>
<dbReference type="InterPro" id="IPR014014">
    <property type="entry name" value="RNA_helicase_DEAD_Q_motif"/>
</dbReference>
<evidence type="ECO:0000259" key="8">
    <source>
        <dbReference type="PROSITE" id="PS51194"/>
    </source>
</evidence>
<dbReference type="Proteomes" id="UP000515146">
    <property type="component" value="Unplaced"/>
</dbReference>
<dbReference type="KEGG" id="dpte:113795343"/>
<dbReference type="PROSITE" id="PS51192">
    <property type="entry name" value="HELICASE_ATP_BIND_1"/>
    <property type="match status" value="1"/>
</dbReference>
<dbReference type="GO" id="GO:0003724">
    <property type="term" value="F:RNA helicase activity"/>
    <property type="evidence" value="ECO:0007669"/>
    <property type="project" value="UniProtKB-EC"/>
</dbReference>
<evidence type="ECO:0000259" key="7">
    <source>
        <dbReference type="PROSITE" id="PS51192"/>
    </source>
</evidence>
<sequence length="254" mass="28612">ADVTLTSTSSFEDYYLKEPLMKGLEHLHYRAPSPVQEMVIPLFLAGYSILIRSKNGTGKTAAFLIPMLEQIQTSARHVQALILTPSRELSMQVSYIAKQMGKYMDLRVLVATGGTNIRQDALRLYFQVQVVVGTPGRILDLCNRQIVLTSATFPERNQIFHDFLQGTYRVLVCSDLFARGIDVQEVNVVINFDFPSNTATYLHRIGRSGRFGNKGLAINLVTYADRFNLFKVEKELGVTIEPMPNNINPALYVY</sequence>
<evidence type="ECO:0000256" key="6">
    <source>
        <dbReference type="PROSITE-ProRule" id="PRU00552"/>
    </source>
</evidence>